<dbReference type="SMART" id="SM00271">
    <property type="entry name" value="DnaJ"/>
    <property type="match status" value="1"/>
</dbReference>
<accession>A0ABR0WKG6</accession>
<protein>
    <recommendedName>
        <fullName evidence="2">J domain-containing protein</fullName>
    </recommendedName>
</protein>
<comment type="caution">
    <text evidence="3">The sequence shown here is derived from an EMBL/GenBank/DDBJ whole genome shotgun (WGS) entry which is preliminary data.</text>
</comment>
<dbReference type="Pfam" id="PF11926">
    <property type="entry name" value="DUF3444"/>
    <property type="match status" value="1"/>
</dbReference>
<dbReference type="PANTHER" id="PTHR44137">
    <property type="entry name" value="BNAC03G44070D PROTEIN"/>
    <property type="match status" value="1"/>
</dbReference>
<dbReference type="PANTHER" id="PTHR44137:SF61">
    <property type="entry name" value="J DOMAIN-CONTAINING PROTEIN"/>
    <property type="match status" value="1"/>
</dbReference>
<dbReference type="Gene3D" id="1.10.287.110">
    <property type="entry name" value="DnaJ domain"/>
    <property type="match status" value="1"/>
</dbReference>
<dbReference type="CDD" id="cd06257">
    <property type="entry name" value="DnaJ"/>
    <property type="match status" value="1"/>
</dbReference>
<dbReference type="PROSITE" id="PS00636">
    <property type="entry name" value="DNAJ_1"/>
    <property type="match status" value="1"/>
</dbReference>
<evidence type="ECO:0000259" key="2">
    <source>
        <dbReference type="PROSITE" id="PS50076"/>
    </source>
</evidence>
<feature type="region of interest" description="Disordered" evidence="1">
    <location>
        <begin position="141"/>
        <end position="265"/>
    </location>
</feature>
<feature type="region of interest" description="Disordered" evidence="1">
    <location>
        <begin position="773"/>
        <end position="794"/>
    </location>
</feature>
<dbReference type="InterPro" id="IPR001623">
    <property type="entry name" value="DnaJ_domain"/>
</dbReference>
<dbReference type="PROSITE" id="PS50076">
    <property type="entry name" value="DNAJ_2"/>
    <property type="match status" value="1"/>
</dbReference>
<feature type="compositionally biased region" description="Polar residues" evidence="1">
    <location>
        <begin position="186"/>
        <end position="197"/>
    </location>
</feature>
<feature type="compositionally biased region" description="Pro residues" evidence="1">
    <location>
        <begin position="210"/>
        <end position="225"/>
    </location>
</feature>
<dbReference type="PRINTS" id="PR00625">
    <property type="entry name" value="JDOMAIN"/>
</dbReference>
<evidence type="ECO:0000313" key="3">
    <source>
        <dbReference type="EMBL" id="KAK6148063.1"/>
    </source>
</evidence>
<feature type="region of interest" description="Disordered" evidence="1">
    <location>
        <begin position="488"/>
        <end position="543"/>
    </location>
</feature>
<name>A0ABR0WKG6_REHGL</name>
<dbReference type="InterPro" id="IPR024593">
    <property type="entry name" value="DUF3444"/>
</dbReference>
<keyword evidence="4" id="KW-1185">Reference proteome</keyword>
<dbReference type="InterPro" id="IPR056988">
    <property type="entry name" value="Zn_ribbon_pln"/>
</dbReference>
<feature type="domain" description="J" evidence="2">
    <location>
        <begin position="66"/>
        <end position="130"/>
    </location>
</feature>
<dbReference type="InterPro" id="IPR036869">
    <property type="entry name" value="J_dom_sf"/>
</dbReference>
<dbReference type="EMBL" id="JABTTQ020000010">
    <property type="protein sequence ID" value="KAK6148063.1"/>
    <property type="molecule type" value="Genomic_DNA"/>
</dbReference>
<sequence>MDCNKDEAIRAKELSETKLLERDIKGAKKFAAKAQCLYPILDGLSQFLEIIDVYVAHEKKINGEADYYGIFGVDPFADVEILRKKYKRMALSLHPDKNKSVGADGAFKILSEAWSVLSDNEKRTAYNMKLNILASNQTGSFGSPSARYTATATATATDPQRVPTRPRTPGMSTSQPYTWAPHHPRNTPSGASRQHTSAAKAAGSEYNPAPRYPAPCHPAPHPHQPFDPTAGTSSAHFRKDTEFIPVPPSLRNPAPPTSNQHIPSGNMRYAPFRYQTTFSPRPSRLETFWTLCNGCRIQYEYPKRYLNQNLLCDCCKVPFLAREMPPPKVKSSSSRPWRFPRHQQDLFAGSSGSRSVPASAPFQPSDELLKSRHEGTVNMTRDNDALKKNSSTIPEEIKTASASDAVSGLNKEKAVKKRRTNVQKNDSAGEGMAGSRSGIKRASANLKRNFGAKEESRSVKDFSQAESRVMMMGKAKTEILGLVNELEAEKPKSSRMKRVETEDYVSAGKNDAVNQVRTEQSREETDDTDANPDDTVSMSVPDANFHNFDEDRIEVSFSENQVWAAYDDDDGMPRYYALVHHVISRKPFKMQISWLNSKSSSEFGSLDWIGSGFTKTSGDFRVGKSVVSKRLNSFSHQVKWKKGTRGAIQVFPTKGDVWAMYRNWSSDWDHSTTDEIIHKYDLVVVLEDYNEDVGVLIAPLVKVAGFTSVFNLDQRESRTIPREQMFRFSHQVPFYMLNGLEAENVPKGCYELDPAALPLELLKVITDAEPAEERVSEHPVTLRGSEVESTSAGTTHALGKRKVIDDVKNFLTYSRKKGRRVARDVD</sequence>
<reference evidence="3 4" key="1">
    <citation type="journal article" date="2021" name="Comput. Struct. Biotechnol. J.">
        <title>De novo genome assembly of the potent medicinal plant Rehmannia glutinosa using nanopore technology.</title>
        <authorList>
            <person name="Ma L."/>
            <person name="Dong C."/>
            <person name="Song C."/>
            <person name="Wang X."/>
            <person name="Zheng X."/>
            <person name="Niu Y."/>
            <person name="Chen S."/>
            <person name="Feng W."/>
        </authorList>
    </citation>
    <scope>NUCLEOTIDE SEQUENCE [LARGE SCALE GENOMIC DNA]</scope>
    <source>
        <strain evidence="3">DH-2019</strain>
    </source>
</reference>
<proteinExistence type="predicted"/>
<dbReference type="Pfam" id="PF00226">
    <property type="entry name" value="DnaJ"/>
    <property type="match status" value="1"/>
</dbReference>
<evidence type="ECO:0000256" key="1">
    <source>
        <dbReference type="SAM" id="MobiDB-lite"/>
    </source>
</evidence>
<feature type="compositionally biased region" description="Basic and acidic residues" evidence="1">
    <location>
        <begin position="488"/>
        <end position="501"/>
    </location>
</feature>
<dbReference type="InterPro" id="IPR018253">
    <property type="entry name" value="DnaJ_domain_CS"/>
</dbReference>
<gene>
    <name evidence="3" type="ORF">DH2020_018975</name>
</gene>
<dbReference type="Pfam" id="PF23551">
    <property type="entry name" value="Zn_ribbon_20"/>
    <property type="match status" value="1"/>
</dbReference>
<feature type="compositionally biased region" description="Pro residues" evidence="1">
    <location>
        <begin position="245"/>
        <end position="256"/>
    </location>
</feature>
<feature type="region of interest" description="Disordered" evidence="1">
    <location>
        <begin position="419"/>
        <end position="442"/>
    </location>
</feature>
<evidence type="ECO:0000313" key="4">
    <source>
        <dbReference type="Proteomes" id="UP001318860"/>
    </source>
</evidence>
<dbReference type="Proteomes" id="UP001318860">
    <property type="component" value="Unassembled WGS sequence"/>
</dbReference>
<dbReference type="SUPFAM" id="SSF46565">
    <property type="entry name" value="Chaperone J-domain"/>
    <property type="match status" value="1"/>
</dbReference>
<organism evidence="3 4">
    <name type="scientific">Rehmannia glutinosa</name>
    <name type="common">Chinese foxglove</name>
    <dbReference type="NCBI Taxonomy" id="99300"/>
    <lineage>
        <taxon>Eukaryota</taxon>
        <taxon>Viridiplantae</taxon>
        <taxon>Streptophyta</taxon>
        <taxon>Embryophyta</taxon>
        <taxon>Tracheophyta</taxon>
        <taxon>Spermatophyta</taxon>
        <taxon>Magnoliopsida</taxon>
        <taxon>eudicotyledons</taxon>
        <taxon>Gunneridae</taxon>
        <taxon>Pentapetalae</taxon>
        <taxon>asterids</taxon>
        <taxon>lamiids</taxon>
        <taxon>Lamiales</taxon>
        <taxon>Orobanchaceae</taxon>
        <taxon>Rehmannieae</taxon>
        <taxon>Rehmannia</taxon>
    </lineage>
</organism>